<dbReference type="InterPro" id="IPR011761">
    <property type="entry name" value="ATP-grasp"/>
</dbReference>
<dbReference type="Gene3D" id="3.30.470.20">
    <property type="entry name" value="ATP-grasp fold, B domain"/>
    <property type="match status" value="1"/>
</dbReference>
<dbReference type="EMBL" id="JACHHE010000002">
    <property type="protein sequence ID" value="MBB5179281.1"/>
    <property type="molecule type" value="Genomic_DNA"/>
</dbReference>
<dbReference type="OrthoDB" id="9803907at2"/>
<accession>A0A7W8CPV7</accession>
<dbReference type="Proteomes" id="UP000525923">
    <property type="component" value="Unassembled WGS sequence"/>
</dbReference>
<dbReference type="SUPFAM" id="SSF52440">
    <property type="entry name" value="PreATP-grasp domain"/>
    <property type="match status" value="1"/>
</dbReference>
<evidence type="ECO:0000256" key="1">
    <source>
        <dbReference type="ARBA" id="ARBA00022598"/>
    </source>
</evidence>
<reference evidence="6 7" key="1">
    <citation type="submission" date="2020-08" db="EMBL/GenBank/DDBJ databases">
        <title>Genomic Encyclopedia of Type Strains, Phase IV (KMG-IV): sequencing the most valuable type-strain genomes for metagenomic binning, comparative biology and taxonomic classification.</title>
        <authorList>
            <person name="Goeker M."/>
        </authorList>
    </citation>
    <scope>NUCLEOTIDE SEQUENCE [LARGE SCALE GENOMIC DNA]</scope>
    <source>
        <strain evidence="6 7">DSM 15895</strain>
    </source>
</reference>
<evidence type="ECO:0000256" key="2">
    <source>
        <dbReference type="ARBA" id="ARBA00022741"/>
    </source>
</evidence>
<dbReference type="SUPFAM" id="SSF56059">
    <property type="entry name" value="Glutathione synthetase ATP-binding domain-like"/>
    <property type="match status" value="1"/>
</dbReference>
<sequence>MVDGKKKILILGGTRHMIDVVKTAKAMGFYTIVADNVAGSPAKDHAAKFFDESTADIQKMAEIVRAEKVDGIFTAFEDINTWNAEKLARETGLPFYATEEQLEVSSNKNKFKEFCRRYDVPVIPEYTAGKTLDDEVIQNMKFPVIVKPVDSYASKGITVCHNSTEVKDGFEKALGFSKSGKAIVEPFIDNAYGVQMFYAVRNGEIVLNGTTDRYVHKQSKEHPPLPIAMTFPSKHQQHYIDNVDPNVRNLISGMGIENGLVFIQSLYEDGSFYIYEMGFRFSGEQHYKIIEKQTGINLLEMMLEFAVGEDIGKYDFGAFDYGYMPKPSCNLPILLDNGTIAKISGMDEINLMEEVVSYCLNHEVGDVIAANGSYAQMFGRFNLVAASEEALHKAVEKLYKLLKIESREGADMVLAKHEPAKAKVQ</sequence>
<evidence type="ECO:0000256" key="3">
    <source>
        <dbReference type="ARBA" id="ARBA00022840"/>
    </source>
</evidence>
<dbReference type="Gene3D" id="3.30.1490.20">
    <property type="entry name" value="ATP-grasp fold, A domain"/>
    <property type="match status" value="1"/>
</dbReference>
<dbReference type="PROSITE" id="PS50975">
    <property type="entry name" value="ATP_GRASP"/>
    <property type="match status" value="1"/>
</dbReference>
<protein>
    <submittedName>
        <fullName evidence="6">Biotin carboxylase</fullName>
    </submittedName>
</protein>
<dbReference type="RefSeq" id="WP_158290621.1">
    <property type="nucleotide sequence ID" value="NZ_CP181055.1"/>
</dbReference>
<dbReference type="Pfam" id="PF02786">
    <property type="entry name" value="CPSase_L_D2"/>
    <property type="match status" value="1"/>
</dbReference>
<feature type="domain" description="ATP-grasp" evidence="5">
    <location>
        <begin position="112"/>
        <end position="307"/>
    </location>
</feature>
<dbReference type="InterPro" id="IPR005479">
    <property type="entry name" value="CPAse_ATP-bd"/>
</dbReference>
<name>A0A7W8CPV7_9BACL</name>
<dbReference type="GO" id="GO:0005524">
    <property type="term" value="F:ATP binding"/>
    <property type="evidence" value="ECO:0007669"/>
    <property type="project" value="UniProtKB-UniRule"/>
</dbReference>
<evidence type="ECO:0000256" key="4">
    <source>
        <dbReference type="PROSITE-ProRule" id="PRU00409"/>
    </source>
</evidence>
<evidence type="ECO:0000313" key="7">
    <source>
        <dbReference type="Proteomes" id="UP000525923"/>
    </source>
</evidence>
<comment type="caution">
    <text evidence="6">The sequence shown here is derived from an EMBL/GenBank/DDBJ whole genome shotgun (WGS) entry which is preliminary data.</text>
</comment>
<keyword evidence="1" id="KW-0436">Ligase</keyword>
<evidence type="ECO:0000313" key="6">
    <source>
        <dbReference type="EMBL" id="MBB5179281.1"/>
    </source>
</evidence>
<dbReference type="Gene3D" id="3.40.50.20">
    <property type="match status" value="1"/>
</dbReference>
<keyword evidence="7" id="KW-1185">Reference proteome</keyword>
<keyword evidence="2 4" id="KW-0547">Nucleotide-binding</keyword>
<organism evidence="6 7">
    <name type="scientific">Planococcus koreensis</name>
    <dbReference type="NCBI Taxonomy" id="112331"/>
    <lineage>
        <taxon>Bacteria</taxon>
        <taxon>Bacillati</taxon>
        <taxon>Bacillota</taxon>
        <taxon>Bacilli</taxon>
        <taxon>Bacillales</taxon>
        <taxon>Caryophanaceae</taxon>
        <taxon>Planococcus</taxon>
    </lineage>
</organism>
<dbReference type="GO" id="GO:0046872">
    <property type="term" value="F:metal ion binding"/>
    <property type="evidence" value="ECO:0007669"/>
    <property type="project" value="InterPro"/>
</dbReference>
<dbReference type="AlphaFoldDB" id="A0A7W8CPV7"/>
<gene>
    <name evidence="6" type="ORF">HNQ44_000705</name>
</gene>
<dbReference type="InterPro" id="IPR052032">
    <property type="entry name" value="ATP-dep_AA_Ligase"/>
</dbReference>
<evidence type="ECO:0000259" key="5">
    <source>
        <dbReference type="PROSITE" id="PS50975"/>
    </source>
</evidence>
<dbReference type="InterPro" id="IPR054350">
    <property type="entry name" value="PurT/PurK_preATP-grasp"/>
</dbReference>
<proteinExistence type="predicted"/>
<dbReference type="InterPro" id="IPR013815">
    <property type="entry name" value="ATP_grasp_subdomain_1"/>
</dbReference>
<dbReference type="InterPro" id="IPR016185">
    <property type="entry name" value="PreATP-grasp_dom_sf"/>
</dbReference>
<dbReference type="PANTHER" id="PTHR43585">
    <property type="entry name" value="FUMIPYRROLE BIOSYNTHESIS PROTEIN C"/>
    <property type="match status" value="1"/>
</dbReference>
<dbReference type="GO" id="GO:0016874">
    <property type="term" value="F:ligase activity"/>
    <property type="evidence" value="ECO:0007669"/>
    <property type="project" value="UniProtKB-KW"/>
</dbReference>
<keyword evidence="3 4" id="KW-0067">ATP-binding</keyword>
<dbReference type="Pfam" id="PF22660">
    <property type="entry name" value="RS_preATP-grasp-like"/>
    <property type="match status" value="1"/>
</dbReference>
<dbReference type="PANTHER" id="PTHR43585:SF2">
    <property type="entry name" value="ATP-GRASP ENZYME FSQD"/>
    <property type="match status" value="1"/>
</dbReference>